<accession>A0A951USV4</accession>
<dbReference type="InterPro" id="IPR011856">
    <property type="entry name" value="tRNA_endonuc-like_dom_sf"/>
</dbReference>
<reference evidence="1" key="2">
    <citation type="journal article" date="2022" name="Microbiol. Resour. Announc.">
        <title>Metagenome Sequencing to Explore Phylogenomics of Terrestrial Cyanobacteria.</title>
        <authorList>
            <person name="Ward R.D."/>
            <person name="Stajich J.E."/>
            <person name="Johansen J.R."/>
            <person name="Huntemann M."/>
            <person name="Clum A."/>
            <person name="Foster B."/>
            <person name="Foster B."/>
            <person name="Roux S."/>
            <person name="Palaniappan K."/>
            <person name="Varghese N."/>
            <person name="Mukherjee S."/>
            <person name="Reddy T.B.K."/>
            <person name="Daum C."/>
            <person name="Copeland A."/>
            <person name="Chen I.A."/>
            <person name="Ivanova N.N."/>
            <person name="Kyrpides N.C."/>
            <person name="Shapiro N."/>
            <person name="Eloe-Fadrosh E.A."/>
            <person name="Pietrasiak N."/>
        </authorList>
    </citation>
    <scope>NUCLEOTIDE SEQUENCE</scope>
    <source>
        <strain evidence="1">GSE-NOS-MK-12-04C</strain>
    </source>
</reference>
<dbReference type="Proteomes" id="UP000729701">
    <property type="component" value="Unassembled WGS sequence"/>
</dbReference>
<name>A0A951USV4_9CYAN</name>
<evidence type="ECO:0000313" key="2">
    <source>
        <dbReference type="Proteomes" id="UP000729701"/>
    </source>
</evidence>
<comment type="caution">
    <text evidence="1">The sequence shown here is derived from an EMBL/GenBank/DDBJ whole genome shotgun (WGS) entry which is preliminary data.</text>
</comment>
<protein>
    <submittedName>
        <fullName evidence="1">XisH family protein</fullName>
    </submittedName>
</protein>
<evidence type="ECO:0000313" key="1">
    <source>
        <dbReference type="EMBL" id="MBW4668142.1"/>
    </source>
</evidence>
<dbReference type="InterPro" id="IPR011335">
    <property type="entry name" value="Restrct_endonuc-II-like"/>
</dbReference>
<reference evidence="1" key="1">
    <citation type="submission" date="2021-05" db="EMBL/GenBank/DDBJ databases">
        <authorList>
            <person name="Pietrasiak N."/>
            <person name="Ward R."/>
            <person name="Stajich J.E."/>
            <person name="Kurbessoian T."/>
        </authorList>
    </citation>
    <scope>NUCLEOTIDE SEQUENCE</scope>
    <source>
        <strain evidence="1">GSE-NOS-MK-12-04C</strain>
    </source>
</reference>
<organism evidence="1 2">
    <name type="scientific">Cyanomargarita calcarea GSE-NOS-MK-12-04C</name>
    <dbReference type="NCBI Taxonomy" id="2839659"/>
    <lineage>
        <taxon>Bacteria</taxon>
        <taxon>Bacillati</taxon>
        <taxon>Cyanobacteriota</taxon>
        <taxon>Cyanophyceae</taxon>
        <taxon>Nostocales</taxon>
        <taxon>Cyanomargaritaceae</taxon>
        <taxon>Cyanomargarita</taxon>
    </lineage>
</organism>
<dbReference type="Pfam" id="PF08814">
    <property type="entry name" value="XisH"/>
    <property type="match status" value="1"/>
</dbReference>
<gene>
    <name evidence="1" type="ORF">KME60_12155</name>
</gene>
<dbReference type="EMBL" id="JAHHGZ010000011">
    <property type="protein sequence ID" value="MBW4668142.1"/>
    <property type="molecule type" value="Genomic_DNA"/>
</dbReference>
<sequence>MPAKDLYHDIVVQALITDGWEITDDPFLLSYGGRELYIDLGAEKRAIAARKGDRKIAIEIKSFLKPSPVRDLEEAVGQYGVYQSIMAEIAPERILYLAVPKRSYETIFTEKLGQLIIKSLQIKLLVFDEEQVRILQWIP</sequence>
<dbReference type="Gene3D" id="3.40.1350.10">
    <property type="match status" value="1"/>
</dbReference>
<dbReference type="SUPFAM" id="SSF52980">
    <property type="entry name" value="Restriction endonuclease-like"/>
    <property type="match status" value="1"/>
</dbReference>
<dbReference type="GO" id="GO:0003676">
    <property type="term" value="F:nucleic acid binding"/>
    <property type="evidence" value="ECO:0007669"/>
    <property type="project" value="InterPro"/>
</dbReference>
<dbReference type="AlphaFoldDB" id="A0A951USV4"/>
<dbReference type="CDD" id="cd22366">
    <property type="entry name" value="XisH-like"/>
    <property type="match status" value="1"/>
</dbReference>
<dbReference type="InterPro" id="IPR014919">
    <property type="entry name" value="XisH"/>
</dbReference>
<proteinExistence type="predicted"/>